<feature type="domain" description="Thiamine pyrophosphate enzyme TPP-binding" evidence="6">
    <location>
        <begin position="404"/>
        <end position="556"/>
    </location>
</feature>
<organism evidence="8 9">
    <name type="scientific">Thauera phenylacetica B4P</name>
    <dbReference type="NCBI Taxonomy" id="1234382"/>
    <lineage>
        <taxon>Bacteria</taxon>
        <taxon>Pseudomonadati</taxon>
        <taxon>Pseudomonadota</taxon>
        <taxon>Betaproteobacteria</taxon>
        <taxon>Rhodocyclales</taxon>
        <taxon>Zoogloeaceae</taxon>
        <taxon>Thauera</taxon>
    </lineage>
</organism>
<name>N7A2G7_9RHOO</name>
<evidence type="ECO:0000313" key="9">
    <source>
        <dbReference type="Proteomes" id="UP000013047"/>
    </source>
</evidence>
<evidence type="ECO:0000259" key="7">
    <source>
        <dbReference type="Pfam" id="PF02776"/>
    </source>
</evidence>
<evidence type="ECO:0000256" key="2">
    <source>
        <dbReference type="ARBA" id="ARBA00007812"/>
    </source>
</evidence>
<comment type="caution">
    <text evidence="8">The sequence shown here is derived from an EMBL/GenBank/DDBJ whole genome shotgun (WGS) entry which is preliminary data.</text>
</comment>
<evidence type="ECO:0000256" key="1">
    <source>
        <dbReference type="ARBA" id="ARBA00001964"/>
    </source>
</evidence>
<keyword evidence="3 4" id="KW-0786">Thiamine pyrophosphate</keyword>
<dbReference type="EMBL" id="AMXF01000011">
    <property type="protein sequence ID" value="ENO98479.1"/>
    <property type="molecule type" value="Genomic_DNA"/>
</dbReference>
<dbReference type="Pfam" id="PF02776">
    <property type="entry name" value="TPP_enzyme_N"/>
    <property type="match status" value="1"/>
</dbReference>
<proteinExistence type="inferred from homology"/>
<dbReference type="PANTHER" id="PTHR18968:SF13">
    <property type="entry name" value="ACETOLACTATE SYNTHASE CATALYTIC SUBUNIT, MITOCHONDRIAL"/>
    <property type="match status" value="1"/>
</dbReference>
<dbReference type="GO" id="GO:0009097">
    <property type="term" value="P:isoleucine biosynthetic process"/>
    <property type="evidence" value="ECO:0007669"/>
    <property type="project" value="TreeGrafter"/>
</dbReference>
<dbReference type="InterPro" id="IPR012000">
    <property type="entry name" value="Thiamin_PyroP_enz_cen_dom"/>
</dbReference>
<dbReference type="Gene3D" id="3.40.50.970">
    <property type="match status" value="2"/>
</dbReference>
<feature type="domain" description="Thiamine pyrophosphate enzyme central" evidence="5">
    <location>
        <begin position="201"/>
        <end position="339"/>
    </location>
</feature>
<dbReference type="FunFam" id="3.40.50.970:FF:000007">
    <property type="entry name" value="Acetolactate synthase"/>
    <property type="match status" value="1"/>
</dbReference>
<dbReference type="GO" id="GO:0050660">
    <property type="term" value="F:flavin adenine dinucleotide binding"/>
    <property type="evidence" value="ECO:0007669"/>
    <property type="project" value="TreeGrafter"/>
</dbReference>
<accession>N7A2G7</accession>
<dbReference type="GO" id="GO:0005948">
    <property type="term" value="C:acetolactate synthase complex"/>
    <property type="evidence" value="ECO:0007669"/>
    <property type="project" value="TreeGrafter"/>
</dbReference>
<reference evidence="8 9" key="1">
    <citation type="submission" date="2012-09" db="EMBL/GenBank/DDBJ databases">
        <title>Draft Genome Sequences of 6 Strains from Genus Thauera.</title>
        <authorList>
            <person name="Liu B."/>
            <person name="Shapleigh J.P."/>
            <person name="Frostegard A.H."/>
        </authorList>
    </citation>
    <scope>NUCLEOTIDE SEQUENCE [LARGE SCALE GENOMIC DNA]</scope>
    <source>
        <strain evidence="8 9">B4P</strain>
    </source>
</reference>
<dbReference type="InterPro" id="IPR029035">
    <property type="entry name" value="DHS-like_NAD/FAD-binding_dom"/>
</dbReference>
<dbReference type="GO" id="GO:0003984">
    <property type="term" value="F:acetolactate synthase activity"/>
    <property type="evidence" value="ECO:0007669"/>
    <property type="project" value="TreeGrafter"/>
</dbReference>
<dbReference type="Pfam" id="PF02775">
    <property type="entry name" value="TPP_enzyme_C"/>
    <property type="match status" value="1"/>
</dbReference>
<dbReference type="SUPFAM" id="SSF52467">
    <property type="entry name" value="DHS-like NAD/FAD-binding domain"/>
    <property type="match status" value="1"/>
</dbReference>
<dbReference type="InterPro" id="IPR011766">
    <property type="entry name" value="TPP_enzyme_TPP-bd"/>
</dbReference>
<sequence length="587" mass="64107">MKKQTISHQLVRYLENRGIEHIFGLCGHTNIAVLNALEGSKIRFINTRHEQIASHAADGYARAKKQASVVLSHLGPGLTNASTGVANAALDSIPMVVIAGDIPSYYYGKHPHQEINLHADASQWEIYRPFVKRAWRVDTPELFPEIMEKAFQLAESGRPGPVLVNVPMDFFSREIDPALFERVSRHTRALNKPSIDDETARQIVQALLDAEAPVIQAGGGVILADAAEELKAFVDHMGIPVAHSLMGKGVLPDDHDLVLGMTGFWGTELVNGKCLNADWVFGVGTRFAEADCSSWEKEFTFDFDKSKLIHIDIDPSEIGRNYPVAIGAVADLKQALKVLNRVAREMLPQPRRNEALRQEIAEFRKTFVAGNQKFVEDDCFPMMPERILSVVREVLPRDAIITTDVGWNKNGVGQQFPIYTPGSILTPGGYATMGFGAPAALGAKVACPDRVVVSLVGDGGFGQNPAMLATAVEEDIPAIWIVMNNFAFGTIAGLQKAHYGTTVGTLFRKDDQPYQADFAAVARAYGAEGVKVESAAEFKEVLERAVKSNKPFVIDVAMKNNPVPTTGHWNILDIYSPDGGVSHVSTD</sequence>
<dbReference type="Pfam" id="PF00205">
    <property type="entry name" value="TPP_enzyme_M"/>
    <property type="match status" value="1"/>
</dbReference>
<dbReference type="InterPro" id="IPR012001">
    <property type="entry name" value="Thiamin_PyroP_enz_TPP-bd_dom"/>
</dbReference>
<dbReference type="PROSITE" id="PS00187">
    <property type="entry name" value="TPP_ENZYMES"/>
    <property type="match status" value="1"/>
</dbReference>
<keyword evidence="9" id="KW-1185">Reference proteome</keyword>
<evidence type="ECO:0000313" key="8">
    <source>
        <dbReference type="EMBL" id="ENO98479.1"/>
    </source>
</evidence>
<dbReference type="RefSeq" id="WP_004357033.1">
    <property type="nucleotide sequence ID" value="NZ_AMXF01000011.1"/>
</dbReference>
<dbReference type="SUPFAM" id="SSF52518">
    <property type="entry name" value="Thiamin diphosphate-binding fold (THDP-binding)"/>
    <property type="match status" value="2"/>
</dbReference>
<dbReference type="CDD" id="cd07035">
    <property type="entry name" value="TPP_PYR_POX_like"/>
    <property type="match status" value="1"/>
</dbReference>
<dbReference type="GO" id="GO:0009099">
    <property type="term" value="P:L-valine biosynthetic process"/>
    <property type="evidence" value="ECO:0007669"/>
    <property type="project" value="TreeGrafter"/>
</dbReference>
<dbReference type="PANTHER" id="PTHR18968">
    <property type="entry name" value="THIAMINE PYROPHOSPHATE ENZYMES"/>
    <property type="match status" value="1"/>
</dbReference>
<dbReference type="Gene3D" id="3.40.50.1220">
    <property type="entry name" value="TPP-binding domain"/>
    <property type="match status" value="1"/>
</dbReference>
<dbReference type="Proteomes" id="UP000013047">
    <property type="component" value="Unassembled WGS sequence"/>
</dbReference>
<gene>
    <name evidence="8" type="ORF">C667_03523</name>
</gene>
<dbReference type="OrthoDB" id="2254214at2"/>
<comment type="cofactor">
    <cofactor evidence="1">
        <name>thiamine diphosphate</name>
        <dbReference type="ChEBI" id="CHEBI:58937"/>
    </cofactor>
</comment>
<dbReference type="CDD" id="cd00568">
    <property type="entry name" value="TPP_enzymes"/>
    <property type="match status" value="1"/>
</dbReference>
<evidence type="ECO:0000256" key="3">
    <source>
        <dbReference type="ARBA" id="ARBA00023052"/>
    </source>
</evidence>
<evidence type="ECO:0000256" key="4">
    <source>
        <dbReference type="RuleBase" id="RU362132"/>
    </source>
</evidence>
<dbReference type="AlphaFoldDB" id="N7A2G7"/>
<dbReference type="GO" id="GO:0000287">
    <property type="term" value="F:magnesium ion binding"/>
    <property type="evidence" value="ECO:0007669"/>
    <property type="project" value="InterPro"/>
</dbReference>
<protein>
    <submittedName>
        <fullName evidence="8">Acetohydroxyacid synthase large subunit</fullName>
    </submittedName>
</protein>
<dbReference type="GO" id="GO:0030976">
    <property type="term" value="F:thiamine pyrophosphate binding"/>
    <property type="evidence" value="ECO:0007669"/>
    <property type="project" value="InterPro"/>
</dbReference>
<dbReference type="InterPro" id="IPR045229">
    <property type="entry name" value="TPP_enz"/>
</dbReference>
<comment type="similarity">
    <text evidence="2 4">Belongs to the TPP enzyme family.</text>
</comment>
<evidence type="ECO:0000259" key="5">
    <source>
        <dbReference type="Pfam" id="PF00205"/>
    </source>
</evidence>
<feature type="domain" description="Thiamine pyrophosphate enzyme N-terminal TPP-binding" evidence="7">
    <location>
        <begin position="5"/>
        <end position="116"/>
    </location>
</feature>
<dbReference type="InterPro" id="IPR029061">
    <property type="entry name" value="THDP-binding"/>
</dbReference>
<evidence type="ECO:0000259" key="6">
    <source>
        <dbReference type="Pfam" id="PF02775"/>
    </source>
</evidence>
<dbReference type="InterPro" id="IPR000399">
    <property type="entry name" value="TPP-bd_CS"/>
</dbReference>